<dbReference type="HOGENOM" id="CLU_2171399_0_0_1"/>
<sequence length="110" mass="12163">MPSTDISRLATVTIPDAPLLNTLISRSGQYGKNRRPFLLAHGVTADVADLREDLERISSRVPRPELLTLAEYDIAAVKATLRFPRIGQPLDMIRELDLLVAATAAFRHSN</sequence>
<proteinExistence type="predicted"/>
<reference evidence="1 2" key="1">
    <citation type="journal article" date="2012" name="New Phytol.">
        <title>Insight into trade-off between wood decay and parasitism from the genome of a fungal forest pathogen.</title>
        <authorList>
            <person name="Olson A."/>
            <person name="Aerts A."/>
            <person name="Asiegbu F."/>
            <person name="Belbahri L."/>
            <person name="Bouzid O."/>
            <person name="Broberg A."/>
            <person name="Canback B."/>
            <person name="Coutinho P.M."/>
            <person name="Cullen D."/>
            <person name="Dalman K."/>
            <person name="Deflorio G."/>
            <person name="van Diepen L.T."/>
            <person name="Dunand C."/>
            <person name="Duplessis S."/>
            <person name="Durling M."/>
            <person name="Gonthier P."/>
            <person name="Grimwood J."/>
            <person name="Fossdal C.G."/>
            <person name="Hansson D."/>
            <person name="Henrissat B."/>
            <person name="Hietala A."/>
            <person name="Himmelstrand K."/>
            <person name="Hoffmeister D."/>
            <person name="Hogberg N."/>
            <person name="James T.Y."/>
            <person name="Karlsson M."/>
            <person name="Kohler A."/>
            <person name="Kues U."/>
            <person name="Lee Y.H."/>
            <person name="Lin Y.C."/>
            <person name="Lind M."/>
            <person name="Lindquist E."/>
            <person name="Lombard V."/>
            <person name="Lucas S."/>
            <person name="Lunden K."/>
            <person name="Morin E."/>
            <person name="Murat C."/>
            <person name="Park J."/>
            <person name="Raffaello T."/>
            <person name="Rouze P."/>
            <person name="Salamov A."/>
            <person name="Schmutz J."/>
            <person name="Solheim H."/>
            <person name="Stahlberg J."/>
            <person name="Velez H."/>
            <person name="de Vries R.P."/>
            <person name="Wiebenga A."/>
            <person name="Woodward S."/>
            <person name="Yakovlev I."/>
            <person name="Garbelotto M."/>
            <person name="Martin F."/>
            <person name="Grigoriev I.V."/>
            <person name="Stenlid J."/>
        </authorList>
    </citation>
    <scope>NUCLEOTIDE SEQUENCE [LARGE SCALE GENOMIC DNA]</scope>
    <source>
        <strain evidence="1 2">TC 32-1</strain>
    </source>
</reference>
<dbReference type="GeneID" id="20673963"/>
<evidence type="ECO:0000313" key="1">
    <source>
        <dbReference type="EMBL" id="ETW87720.1"/>
    </source>
</evidence>
<dbReference type="Proteomes" id="UP000030671">
    <property type="component" value="Unassembled WGS sequence"/>
</dbReference>
<protein>
    <submittedName>
        <fullName evidence="1">Uncharacterized protein</fullName>
    </submittedName>
</protein>
<accession>W4KQP1</accession>
<dbReference type="EMBL" id="KI925454">
    <property type="protein sequence ID" value="ETW87720.1"/>
    <property type="molecule type" value="Genomic_DNA"/>
</dbReference>
<dbReference type="KEGG" id="hir:HETIRDRAFT_424421"/>
<gene>
    <name evidence="1" type="ORF">HETIRDRAFT_424421</name>
</gene>
<evidence type="ECO:0000313" key="2">
    <source>
        <dbReference type="Proteomes" id="UP000030671"/>
    </source>
</evidence>
<dbReference type="RefSeq" id="XP_009541587.1">
    <property type="nucleotide sequence ID" value="XM_009543292.1"/>
</dbReference>
<name>W4KQP1_HETIT</name>
<keyword evidence="2" id="KW-1185">Reference proteome</keyword>
<dbReference type="AlphaFoldDB" id="W4KQP1"/>
<organism evidence="1 2">
    <name type="scientific">Heterobasidion irregulare (strain TC 32-1)</name>
    <dbReference type="NCBI Taxonomy" id="747525"/>
    <lineage>
        <taxon>Eukaryota</taxon>
        <taxon>Fungi</taxon>
        <taxon>Dikarya</taxon>
        <taxon>Basidiomycota</taxon>
        <taxon>Agaricomycotina</taxon>
        <taxon>Agaricomycetes</taxon>
        <taxon>Russulales</taxon>
        <taxon>Bondarzewiaceae</taxon>
        <taxon>Heterobasidion</taxon>
        <taxon>Heterobasidion annosum species complex</taxon>
    </lineage>
</organism>
<dbReference type="InParanoid" id="W4KQP1"/>